<organism evidence="2 3">
    <name type="scientific">Anaerotruncus colihominis</name>
    <dbReference type="NCBI Taxonomy" id="169435"/>
    <lineage>
        <taxon>Bacteria</taxon>
        <taxon>Bacillati</taxon>
        <taxon>Bacillota</taxon>
        <taxon>Clostridia</taxon>
        <taxon>Eubacteriales</taxon>
        <taxon>Oscillospiraceae</taxon>
        <taxon>Anaerotruncus</taxon>
    </lineage>
</organism>
<sequence>MNRHNRFTPQWVFLLCGTLLVFIALFLALPVAISAEDIEPETVDTQSGAGWIYPKPVLDSGGADSLQLTSQQLDDLAALRRNSDIVLYGVFPVAVSLILLIWGAVWFYRTFIESGL</sequence>
<gene>
    <name evidence="2" type="ORF">D3Z39_12665</name>
</gene>
<dbReference type="OrthoDB" id="1866166at2"/>
<evidence type="ECO:0000256" key="1">
    <source>
        <dbReference type="SAM" id="Phobius"/>
    </source>
</evidence>
<evidence type="ECO:0000313" key="2">
    <source>
        <dbReference type="EMBL" id="NBI79703.1"/>
    </source>
</evidence>
<dbReference type="AlphaFoldDB" id="A0A845RJG2"/>
<protein>
    <submittedName>
        <fullName evidence="2">Uncharacterized protein</fullName>
    </submittedName>
</protein>
<keyword evidence="1" id="KW-0812">Transmembrane</keyword>
<feature type="transmembrane region" description="Helical" evidence="1">
    <location>
        <begin position="85"/>
        <end position="108"/>
    </location>
</feature>
<keyword evidence="1" id="KW-1133">Transmembrane helix</keyword>
<name>A0A845RJG2_9FIRM</name>
<reference evidence="2 3" key="1">
    <citation type="submission" date="2018-08" db="EMBL/GenBank/DDBJ databases">
        <title>Murine metabolic-syndrome-specific gut microbial biobank.</title>
        <authorList>
            <person name="Liu C."/>
        </authorList>
    </citation>
    <scope>NUCLEOTIDE SEQUENCE [LARGE SCALE GENOMIC DNA]</scope>
    <source>
        <strain evidence="2 3">X69</strain>
    </source>
</reference>
<comment type="caution">
    <text evidence="2">The sequence shown here is derived from an EMBL/GenBank/DDBJ whole genome shotgun (WGS) entry which is preliminary data.</text>
</comment>
<evidence type="ECO:0000313" key="3">
    <source>
        <dbReference type="Proteomes" id="UP000446348"/>
    </source>
</evidence>
<dbReference type="EMBL" id="QXWZ01000024">
    <property type="protein sequence ID" value="NBI79703.1"/>
    <property type="molecule type" value="Genomic_DNA"/>
</dbReference>
<accession>A0A845RJG2</accession>
<dbReference type="Proteomes" id="UP000446348">
    <property type="component" value="Unassembled WGS sequence"/>
</dbReference>
<keyword evidence="1" id="KW-0472">Membrane</keyword>
<dbReference type="RefSeq" id="WP_160210426.1">
    <property type="nucleotide sequence ID" value="NZ_QXWZ01000024.1"/>
</dbReference>
<proteinExistence type="predicted"/>